<evidence type="ECO:0000313" key="3">
    <source>
        <dbReference type="Proteomes" id="UP000006038"/>
    </source>
</evidence>
<reference evidence="2" key="2">
    <citation type="submission" date="2013-04" db="UniProtKB">
        <authorList>
            <consortium name="EnsemblPlants"/>
        </authorList>
    </citation>
    <scope>IDENTIFICATION</scope>
</reference>
<dbReference type="EnsemblPlants" id="OB01G42090.1">
    <property type="protein sequence ID" value="OB01G42090.1"/>
    <property type="gene ID" value="OB01G42090"/>
</dbReference>
<keyword evidence="1" id="KW-0812">Transmembrane</keyword>
<dbReference type="Proteomes" id="UP000006038">
    <property type="component" value="Chromosome 1"/>
</dbReference>
<keyword evidence="1" id="KW-0472">Membrane</keyword>
<dbReference type="Gramene" id="OB01G42090.1">
    <property type="protein sequence ID" value="OB01G42090.1"/>
    <property type="gene ID" value="OB01G42090"/>
</dbReference>
<keyword evidence="1" id="KW-1133">Transmembrane helix</keyword>
<name>J3L4Q3_ORYBR</name>
<accession>J3L4Q3</accession>
<dbReference type="HOGENOM" id="CLU_1491236_0_0_1"/>
<organism evidence="2">
    <name type="scientific">Oryza brachyantha</name>
    <name type="common">malo sina</name>
    <dbReference type="NCBI Taxonomy" id="4533"/>
    <lineage>
        <taxon>Eukaryota</taxon>
        <taxon>Viridiplantae</taxon>
        <taxon>Streptophyta</taxon>
        <taxon>Embryophyta</taxon>
        <taxon>Tracheophyta</taxon>
        <taxon>Spermatophyta</taxon>
        <taxon>Magnoliopsida</taxon>
        <taxon>Liliopsida</taxon>
        <taxon>Poales</taxon>
        <taxon>Poaceae</taxon>
        <taxon>BOP clade</taxon>
        <taxon>Oryzoideae</taxon>
        <taxon>Oryzeae</taxon>
        <taxon>Oryzinae</taxon>
        <taxon>Oryza</taxon>
    </lineage>
</organism>
<proteinExistence type="predicted"/>
<evidence type="ECO:0000313" key="2">
    <source>
        <dbReference type="EnsemblPlants" id="OB01G42090.1"/>
    </source>
</evidence>
<dbReference type="AlphaFoldDB" id="J3L4Q3"/>
<keyword evidence="3" id="KW-1185">Reference proteome</keyword>
<feature type="transmembrane region" description="Helical" evidence="1">
    <location>
        <begin position="162"/>
        <end position="179"/>
    </location>
</feature>
<evidence type="ECO:0000256" key="1">
    <source>
        <dbReference type="SAM" id="Phobius"/>
    </source>
</evidence>
<protein>
    <submittedName>
        <fullName evidence="2">Uncharacterized protein</fullName>
    </submittedName>
</protein>
<sequence length="181" mass="20841">MRNQPRRKRTQQEFFQRFVALLVCGLGQMKKQRMEQVMKENKNVACSTAHFEAVIQQHTEQPDQLIQSRGEEKLDWKNAHGMVQDSQYPSWLCTAHNKQPYIRNLVTERMLDGHLPELVQQSTSYANMLYKIQSKSELLLPSDLCRIVQIPKRQGSAKVPPLLLEVVICIVAGGAGLWVDR</sequence>
<reference evidence="2" key="1">
    <citation type="journal article" date="2013" name="Nat. Commun.">
        <title>Whole-genome sequencing of Oryza brachyantha reveals mechanisms underlying Oryza genome evolution.</title>
        <authorList>
            <person name="Chen J."/>
            <person name="Huang Q."/>
            <person name="Gao D."/>
            <person name="Wang J."/>
            <person name="Lang Y."/>
            <person name="Liu T."/>
            <person name="Li B."/>
            <person name="Bai Z."/>
            <person name="Luis Goicoechea J."/>
            <person name="Liang C."/>
            <person name="Chen C."/>
            <person name="Zhang W."/>
            <person name="Sun S."/>
            <person name="Liao Y."/>
            <person name="Zhang X."/>
            <person name="Yang L."/>
            <person name="Song C."/>
            <person name="Wang M."/>
            <person name="Shi J."/>
            <person name="Liu G."/>
            <person name="Liu J."/>
            <person name="Zhou H."/>
            <person name="Zhou W."/>
            <person name="Yu Q."/>
            <person name="An N."/>
            <person name="Chen Y."/>
            <person name="Cai Q."/>
            <person name="Wang B."/>
            <person name="Liu B."/>
            <person name="Min J."/>
            <person name="Huang Y."/>
            <person name="Wu H."/>
            <person name="Li Z."/>
            <person name="Zhang Y."/>
            <person name="Yin Y."/>
            <person name="Song W."/>
            <person name="Jiang J."/>
            <person name="Jackson S.A."/>
            <person name="Wing R.A."/>
            <person name="Wang J."/>
            <person name="Chen M."/>
        </authorList>
    </citation>
    <scope>NUCLEOTIDE SEQUENCE [LARGE SCALE GENOMIC DNA]</scope>
    <source>
        <strain evidence="2">cv. IRGC 101232</strain>
    </source>
</reference>